<protein>
    <recommendedName>
        <fullName evidence="3">CBS domain-containing protein</fullName>
    </recommendedName>
</protein>
<accession>A0A5C6AWU0</accession>
<dbReference type="AlphaFoldDB" id="A0A5C6AWU0"/>
<organism evidence="1 2">
    <name type="scientific">Symmachiella macrocystis</name>
    <dbReference type="NCBI Taxonomy" id="2527985"/>
    <lineage>
        <taxon>Bacteria</taxon>
        <taxon>Pseudomonadati</taxon>
        <taxon>Planctomycetota</taxon>
        <taxon>Planctomycetia</taxon>
        <taxon>Planctomycetales</taxon>
        <taxon>Planctomycetaceae</taxon>
        <taxon>Symmachiella</taxon>
    </lineage>
</organism>
<dbReference type="Proteomes" id="UP000320735">
    <property type="component" value="Unassembled WGS sequence"/>
</dbReference>
<name>A0A5C6AWU0_9PLAN</name>
<keyword evidence="2" id="KW-1185">Reference proteome</keyword>
<dbReference type="EMBL" id="SJPP01000005">
    <property type="protein sequence ID" value="TWU04210.1"/>
    <property type="molecule type" value="Genomic_DNA"/>
</dbReference>
<evidence type="ECO:0000313" key="1">
    <source>
        <dbReference type="EMBL" id="TWU04210.1"/>
    </source>
</evidence>
<comment type="caution">
    <text evidence="1">The sequence shown here is derived from an EMBL/GenBank/DDBJ whole genome shotgun (WGS) entry which is preliminary data.</text>
</comment>
<dbReference type="OrthoDB" id="187317at2"/>
<reference evidence="1 2" key="1">
    <citation type="submission" date="2019-02" db="EMBL/GenBank/DDBJ databases">
        <title>Deep-cultivation of Planctomycetes and their phenomic and genomic characterization uncovers novel biology.</title>
        <authorList>
            <person name="Wiegand S."/>
            <person name="Jogler M."/>
            <person name="Boedeker C."/>
            <person name="Pinto D."/>
            <person name="Vollmers J."/>
            <person name="Rivas-Marin E."/>
            <person name="Kohn T."/>
            <person name="Peeters S.H."/>
            <person name="Heuer A."/>
            <person name="Rast P."/>
            <person name="Oberbeckmann S."/>
            <person name="Bunk B."/>
            <person name="Jeske O."/>
            <person name="Meyerdierks A."/>
            <person name="Storesund J.E."/>
            <person name="Kallscheuer N."/>
            <person name="Luecker S."/>
            <person name="Lage O.M."/>
            <person name="Pohl T."/>
            <person name="Merkel B.J."/>
            <person name="Hornburger P."/>
            <person name="Mueller R.-W."/>
            <person name="Bruemmer F."/>
            <person name="Labrenz M."/>
            <person name="Spormann A.M."/>
            <person name="Op Den Camp H."/>
            <person name="Overmann J."/>
            <person name="Amann R."/>
            <person name="Jetten M.S.M."/>
            <person name="Mascher T."/>
            <person name="Medema M.H."/>
            <person name="Devos D.P."/>
            <person name="Kaster A.-K."/>
            <person name="Ovreas L."/>
            <person name="Rohde M."/>
            <person name="Galperin M.Y."/>
            <person name="Jogler C."/>
        </authorList>
    </citation>
    <scope>NUCLEOTIDE SEQUENCE [LARGE SCALE GENOMIC DNA]</scope>
    <source>
        <strain evidence="1 2">CA54</strain>
    </source>
</reference>
<dbReference type="RefSeq" id="WP_146374466.1">
    <property type="nucleotide sequence ID" value="NZ_SJPP01000005.1"/>
</dbReference>
<sequence length="265" mass="30081">MTLNSSTLHSLRRVFQQGFVVHDIAEPLISFDDSTSSEKVQAFMKAKRFEIVGIRKEGRVEGYVELADLGTGVCANHIQPFDEAQVVLDSTALADLVLQLKDKRRLFVSILGRVGGIVSRTDLQKPPVRMWLFGMVTLIEMRFSRLIEQYYPDEKWKPFLSEGRIQKTEELLVERIRRNQDLSLLDCLQLTDKAQIIARSKELRNLTKFQSRRQLDDAAKMLGKLRDNLAHSQDIITGDWDIIVALSESLDAVLEGPPGLEDGDV</sequence>
<gene>
    <name evidence="1" type="ORF">CA54_60920</name>
</gene>
<proteinExistence type="predicted"/>
<evidence type="ECO:0000313" key="2">
    <source>
        <dbReference type="Proteomes" id="UP000320735"/>
    </source>
</evidence>
<evidence type="ECO:0008006" key="3">
    <source>
        <dbReference type="Google" id="ProtNLM"/>
    </source>
</evidence>